<feature type="compositionally biased region" description="Acidic residues" evidence="9">
    <location>
        <begin position="378"/>
        <end position="398"/>
    </location>
</feature>
<dbReference type="InterPro" id="IPR017853">
    <property type="entry name" value="GH"/>
</dbReference>
<dbReference type="Proteomes" id="UP000026915">
    <property type="component" value="Chromosome 9"/>
</dbReference>
<dbReference type="GO" id="GO:0030246">
    <property type="term" value="F:carbohydrate binding"/>
    <property type="evidence" value="ECO:0007669"/>
    <property type="project" value="InterPro"/>
</dbReference>
<organism evidence="12 13">
    <name type="scientific">Theobroma cacao</name>
    <name type="common">Cacao</name>
    <name type="synonym">Cocoa</name>
    <dbReference type="NCBI Taxonomy" id="3641"/>
    <lineage>
        <taxon>Eukaryota</taxon>
        <taxon>Viridiplantae</taxon>
        <taxon>Streptophyta</taxon>
        <taxon>Embryophyta</taxon>
        <taxon>Tracheophyta</taxon>
        <taxon>Spermatophyta</taxon>
        <taxon>Magnoliopsida</taxon>
        <taxon>eudicotyledons</taxon>
        <taxon>Gunneridae</taxon>
        <taxon>Pentapetalae</taxon>
        <taxon>rosids</taxon>
        <taxon>malvids</taxon>
        <taxon>Malvales</taxon>
        <taxon>Malvaceae</taxon>
        <taxon>Byttnerioideae</taxon>
        <taxon>Theobroma</taxon>
    </lineage>
</organism>
<evidence type="ECO:0000256" key="7">
    <source>
        <dbReference type="RuleBase" id="RU000675"/>
    </source>
</evidence>
<evidence type="ECO:0000256" key="3">
    <source>
        <dbReference type="ARBA" id="ARBA00012756"/>
    </source>
</evidence>
<comment type="similarity">
    <text evidence="2 8">Belongs to the glycosyl hydrolase 35 family.</text>
</comment>
<sequence>MPNNWIEFLPLAALAFLSSCSAAKVEYDATAIVIDGQRKIINAGAIHYPRSTEEYDFSGNLNFIKFFQLIQEAGLYAILRITLDLIGFPMWLHNTPGIQLRNDNEIYKREMEIFTTNIVDMVIRAKLFAPQGGPIILAQIENEYGNIMEGYGEAGKNCIQRCAQMAVAQNVGVPWFMCQQADAPQSMINTCNGFYCDQFTANNPKSPKMWTENWTGWFKLWGGKDPHRAAEEPAFAVARFFHQGGILNNYYMYHGGTNFGRTAGGNLNQHKYGHLKQLHAALRVGEKALTTGTVTTKNYGKDVDLTMYANNTTGERSCFLSNVNGQNDVDVDLDQDGKYFVPAWSVGIIQNCNKEIYNSAKLSSQTSVMIRNLNYKDETEDANGDANEGDADVPETEEQAPKLNWTWAPEAMRDTLHGKGRFRATVLDQKEATLDISDYLWYMTSSNESKFRGMGKGHVWVNGYSIGRYWPSQIADANGCSDTCDYRGSYKDNRCRTNCGNPSQRWYHIPRSFLNSNGANTLILFEEIGGNTTDISFQIVTVGAICGFAYECSTLELSCQGGRTIADIQFASFGDPQGSCGSYKAGSFQATTSLAAVEKAFVGKPSCSIDVSEATFGLRNLGVTKKLAVEAVCG</sequence>
<dbReference type="InterPro" id="IPR000922">
    <property type="entry name" value="Lectin_gal-bd_dom"/>
</dbReference>
<dbReference type="InterPro" id="IPR031330">
    <property type="entry name" value="Gly_Hdrlase_35_cat"/>
</dbReference>
<dbReference type="FunFam" id="3.20.20.80:FF:000006">
    <property type="entry name" value="Beta-galactosidase"/>
    <property type="match status" value="1"/>
</dbReference>
<keyword evidence="13" id="KW-1185">Reference proteome</keyword>
<dbReference type="PROSITE" id="PS50228">
    <property type="entry name" value="SUEL_LECTIN"/>
    <property type="match status" value="1"/>
</dbReference>
<dbReference type="EC" id="3.2.1.23" evidence="3 7"/>
<dbReference type="InterPro" id="IPR001944">
    <property type="entry name" value="Glycoside_Hdrlase_35"/>
</dbReference>
<dbReference type="CDD" id="cd22842">
    <property type="entry name" value="Gal_Rha_Lectin_BGal"/>
    <property type="match status" value="1"/>
</dbReference>
<dbReference type="GO" id="GO:0005773">
    <property type="term" value="C:vacuole"/>
    <property type="evidence" value="ECO:0000318"/>
    <property type="project" value="GO_Central"/>
</dbReference>
<dbReference type="OMA" id="MWLHNIP"/>
<proteinExistence type="inferred from homology"/>
<keyword evidence="5 7" id="KW-0378">Hydrolase</keyword>
<dbReference type="Gene3D" id="2.60.120.740">
    <property type="match status" value="1"/>
</dbReference>
<keyword evidence="4 10" id="KW-0732">Signal</keyword>
<dbReference type="GO" id="GO:0019388">
    <property type="term" value="P:galactose catabolic process"/>
    <property type="evidence" value="ECO:0000318"/>
    <property type="project" value="GO_Central"/>
</dbReference>
<feature type="region of interest" description="Disordered" evidence="9">
    <location>
        <begin position="377"/>
        <end position="401"/>
    </location>
</feature>
<evidence type="ECO:0000256" key="8">
    <source>
        <dbReference type="RuleBase" id="RU003679"/>
    </source>
</evidence>
<dbReference type="GO" id="GO:0009505">
    <property type="term" value="C:plant-type cell wall"/>
    <property type="evidence" value="ECO:0000318"/>
    <property type="project" value="GO_Central"/>
</dbReference>
<feature type="domain" description="SUEL-type lectin" evidence="11">
    <location>
        <begin position="549"/>
        <end position="634"/>
    </location>
</feature>
<evidence type="ECO:0000313" key="13">
    <source>
        <dbReference type="Proteomes" id="UP000026915"/>
    </source>
</evidence>
<evidence type="ECO:0000256" key="2">
    <source>
        <dbReference type="ARBA" id="ARBA00009809"/>
    </source>
</evidence>
<evidence type="ECO:0000256" key="1">
    <source>
        <dbReference type="ARBA" id="ARBA00001412"/>
    </source>
</evidence>
<evidence type="ECO:0000256" key="4">
    <source>
        <dbReference type="ARBA" id="ARBA00022729"/>
    </source>
</evidence>
<dbReference type="InterPro" id="IPR041392">
    <property type="entry name" value="GHD"/>
</dbReference>
<evidence type="ECO:0000256" key="5">
    <source>
        <dbReference type="ARBA" id="ARBA00022801"/>
    </source>
</evidence>
<dbReference type="PRINTS" id="PR00742">
    <property type="entry name" value="GLHYDRLASE35"/>
</dbReference>
<dbReference type="GO" id="GO:0004565">
    <property type="term" value="F:beta-galactosidase activity"/>
    <property type="evidence" value="ECO:0000318"/>
    <property type="project" value="GO_Central"/>
</dbReference>
<gene>
    <name evidence="12" type="ORF">TCM_037488</name>
</gene>
<dbReference type="Pfam" id="PF17834">
    <property type="entry name" value="GHD"/>
    <property type="match status" value="1"/>
</dbReference>
<dbReference type="SUPFAM" id="SSF51445">
    <property type="entry name" value="(Trans)glycosidases"/>
    <property type="match status" value="1"/>
</dbReference>
<dbReference type="GO" id="GO:0009827">
    <property type="term" value="P:plant-type cell wall modification"/>
    <property type="evidence" value="ECO:0000318"/>
    <property type="project" value="GO_Central"/>
</dbReference>
<reference evidence="12 13" key="1">
    <citation type="journal article" date="2013" name="Genome Biol.">
        <title>The genome sequence of the most widely cultivated cacao type and its use to identify candidate genes regulating pod color.</title>
        <authorList>
            <person name="Motamayor J.C."/>
            <person name="Mockaitis K."/>
            <person name="Schmutz J."/>
            <person name="Haiminen N."/>
            <person name="Iii D.L."/>
            <person name="Cornejo O."/>
            <person name="Findley S.D."/>
            <person name="Zheng P."/>
            <person name="Utro F."/>
            <person name="Royaert S."/>
            <person name="Saski C."/>
            <person name="Jenkins J."/>
            <person name="Podicheti R."/>
            <person name="Zhao M."/>
            <person name="Scheffler B.E."/>
            <person name="Stack J.C."/>
            <person name="Feltus F.A."/>
            <person name="Mustiga G.M."/>
            <person name="Amores F."/>
            <person name="Phillips W."/>
            <person name="Marelli J.P."/>
            <person name="May G.D."/>
            <person name="Shapiro H."/>
            <person name="Ma J."/>
            <person name="Bustamante C.D."/>
            <person name="Schnell R.J."/>
            <person name="Main D."/>
            <person name="Gilbert D."/>
            <person name="Parida L."/>
            <person name="Kuhn D.N."/>
        </authorList>
    </citation>
    <scope>NUCLEOTIDE SEQUENCE [LARGE SCALE GENOMIC DNA]</scope>
    <source>
        <strain evidence="13">cv. Matina 1-6</strain>
    </source>
</reference>
<evidence type="ECO:0000256" key="9">
    <source>
        <dbReference type="SAM" id="MobiDB-lite"/>
    </source>
</evidence>
<dbReference type="eggNOG" id="KOG0496">
    <property type="taxonomic scope" value="Eukaryota"/>
</dbReference>
<dbReference type="Pfam" id="PF01301">
    <property type="entry name" value="Glyco_hydro_35"/>
    <property type="match status" value="1"/>
</dbReference>
<dbReference type="InterPro" id="IPR019801">
    <property type="entry name" value="Glyco_hydro_35_CS"/>
</dbReference>
<evidence type="ECO:0000256" key="6">
    <source>
        <dbReference type="ARBA" id="ARBA00023295"/>
    </source>
</evidence>
<dbReference type="PANTHER" id="PTHR23421">
    <property type="entry name" value="BETA-GALACTOSIDASE RELATED"/>
    <property type="match status" value="1"/>
</dbReference>
<dbReference type="PROSITE" id="PS01182">
    <property type="entry name" value="GLYCOSYL_HYDROL_F35"/>
    <property type="match status" value="1"/>
</dbReference>
<dbReference type="Gene3D" id="3.20.20.80">
    <property type="entry name" value="Glycosidases"/>
    <property type="match status" value="1"/>
</dbReference>
<evidence type="ECO:0000313" key="12">
    <source>
        <dbReference type="EMBL" id="EOY30205.1"/>
    </source>
</evidence>
<evidence type="ECO:0000256" key="10">
    <source>
        <dbReference type="SAM" id="SignalP"/>
    </source>
</evidence>
<dbReference type="Pfam" id="PF21467">
    <property type="entry name" value="BetaGal_gal-bd"/>
    <property type="match status" value="1"/>
</dbReference>
<dbReference type="AlphaFoldDB" id="A0A061GK40"/>
<dbReference type="HOGENOM" id="CLU_007853_4_0_1"/>
<dbReference type="Pfam" id="PF02140">
    <property type="entry name" value="SUEL_Lectin"/>
    <property type="match status" value="1"/>
</dbReference>
<accession>A0A061GK40</accession>
<comment type="catalytic activity">
    <reaction evidence="1 7">
        <text>Hydrolysis of terminal non-reducing beta-D-galactose residues in beta-D-galactosides.</text>
        <dbReference type="EC" id="3.2.1.23"/>
    </reaction>
</comment>
<evidence type="ECO:0000259" key="11">
    <source>
        <dbReference type="PROSITE" id="PS50228"/>
    </source>
</evidence>
<dbReference type="InterPro" id="IPR048913">
    <property type="entry name" value="BetaGal_gal-bd"/>
</dbReference>
<name>A0A061GK40_THECC</name>
<dbReference type="InterPro" id="IPR008979">
    <property type="entry name" value="Galactose-bd-like_sf"/>
</dbReference>
<dbReference type="SUPFAM" id="SSF49785">
    <property type="entry name" value="Galactose-binding domain-like"/>
    <property type="match status" value="1"/>
</dbReference>
<feature type="signal peptide" evidence="10">
    <location>
        <begin position="1"/>
        <end position="22"/>
    </location>
</feature>
<dbReference type="Gramene" id="EOY30205">
    <property type="protein sequence ID" value="EOY30205"/>
    <property type="gene ID" value="TCM_037488"/>
</dbReference>
<protein>
    <recommendedName>
        <fullName evidence="3 7">Beta-galactosidase</fullName>
        <ecNumber evidence="3 7">3.2.1.23</ecNumber>
    </recommendedName>
</protein>
<dbReference type="InterPro" id="IPR043159">
    <property type="entry name" value="Lectin_gal-bd_sf"/>
</dbReference>
<dbReference type="InParanoid" id="A0A061GK40"/>
<dbReference type="EMBL" id="CM001887">
    <property type="protein sequence ID" value="EOY30205.1"/>
    <property type="molecule type" value="Genomic_DNA"/>
</dbReference>
<dbReference type="Gene3D" id="2.60.120.260">
    <property type="entry name" value="Galactose-binding domain-like"/>
    <property type="match status" value="1"/>
</dbReference>
<feature type="chain" id="PRO_5001599179" description="Beta-galactosidase" evidence="10">
    <location>
        <begin position="23"/>
        <end position="634"/>
    </location>
</feature>
<keyword evidence="6 7" id="KW-0326">Glycosidase</keyword>